<name>A0ABP9HMG0_9ACTN</name>
<dbReference type="EMBL" id="BAABIL010000183">
    <property type="protein sequence ID" value="GAA4973940.1"/>
    <property type="molecule type" value="Genomic_DNA"/>
</dbReference>
<dbReference type="PROSITE" id="PS01327">
    <property type="entry name" value="MSCL"/>
    <property type="match status" value="1"/>
</dbReference>
<dbReference type="InterPro" id="IPR036019">
    <property type="entry name" value="MscL_channel"/>
</dbReference>
<dbReference type="InterPro" id="IPR037673">
    <property type="entry name" value="MSC/AndL"/>
</dbReference>
<protein>
    <recommendedName>
        <fullName evidence="10">Large-conductance mechanosensitive channel</fullName>
    </recommendedName>
</protein>
<evidence type="ECO:0000256" key="8">
    <source>
        <dbReference type="ARBA" id="ARBA00023136"/>
    </source>
</evidence>
<keyword evidence="4 10" id="KW-1003">Cell membrane</keyword>
<gene>
    <name evidence="10 11" type="primary">mscL</name>
    <name evidence="11" type="ORF">GCM10023225_14010</name>
</gene>
<dbReference type="InterPro" id="IPR001185">
    <property type="entry name" value="MS_channel"/>
</dbReference>
<evidence type="ECO:0000256" key="10">
    <source>
        <dbReference type="HAMAP-Rule" id="MF_00115"/>
    </source>
</evidence>
<evidence type="ECO:0000256" key="4">
    <source>
        <dbReference type="ARBA" id="ARBA00022475"/>
    </source>
</evidence>
<feature type="transmembrane region" description="Helical" evidence="10">
    <location>
        <begin position="20"/>
        <end position="44"/>
    </location>
</feature>
<proteinExistence type="inferred from homology"/>
<evidence type="ECO:0000313" key="11">
    <source>
        <dbReference type="EMBL" id="GAA4973940.1"/>
    </source>
</evidence>
<keyword evidence="5 10" id="KW-0812">Transmembrane</keyword>
<sequence>MRAMSLIRGFKDFVLRGNVIDLAVAVVIGTAFTAVVTAVVTGLINPLIAAIGGAPSLDSLNRDGFLFGDVLDAVINFLLVAAVVYFLIVTPMNRLFLRLNAGREEEPKAVPADVQLLTEIRDLLRERSDRG</sequence>
<dbReference type="Pfam" id="PF01741">
    <property type="entry name" value="MscL"/>
    <property type="match status" value="1"/>
</dbReference>
<dbReference type="HAMAP" id="MF_00115">
    <property type="entry name" value="MscL"/>
    <property type="match status" value="1"/>
</dbReference>
<evidence type="ECO:0000256" key="1">
    <source>
        <dbReference type="ARBA" id="ARBA00004651"/>
    </source>
</evidence>
<comment type="caution">
    <text evidence="11">The sequence shown here is derived from an EMBL/GenBank/DDBJ whole genome shotgun (WGS) entry which is preliminary data.</text>
</comment>
<comment type="subunit">
    <text evidence="10">Homopentamer.</text>
</comment>
<dbReference type="InterPro" id="IPR019823">
    <property type="entry name" value="Mechanosensitive_channel_CS"/>
</dbReference>
<dbReference type="PANTHER" id="PTHR30266">
    <property type="entry name" value="MECHANOSENSITIVE CHANNEL MSCL"/>
    <property type="match status" value="1"/>
</dbReference>
<keyword evidence="6 10" id="KW-1133">Transmembrane helix</keyword>
<evidence type="ECO:0000256" key="3">
    <source>
        <dbReference type="ARBA" id="ARBA00022448"/>
    </source>
</evidence>
<dbReference type="Gene3D" id="1.10.1200.120">
    <property type="entry name" value="Large-conductance mechanosensitive channel, MscL, domain 1"/>
    <property type="match status" value="1"/>
</dbReference>
<comment type="similarity">
    <text evidence="2 10">Belongs to the MscL family.</text>
</comment>
<keyword evidence="3 10" id="KW-0813">Transport</keyword>
<evidence type="ECO:0000313" key="12">
    <source>
        <dbReference type="Proteomes" id="UP001501195"/>
    </source>
</evidence>
<dbReference type="SUPFAM" id="SSF81330">
    <property type="entry name" value="Gated mechanosensitive channel"/>
    <property type="match status" value="1"/>
</dbReference>
<comment type="function">
    <text evidence="10">Channel that opens in response to stretch forces in the membrane lipid bilayer. May participate in the regulation of osmotic pressure changes within the cell.</text>
</comment>
<comment type="subcellular location">
    <subcellularLocation>
        <location evidence="1 10">Cell membrane</location>
        <topology evidence="1 10">Multi-pass membrane protein</topology>
    </subcellularLocation>
</comment>
<dbReference type="PRINTS" id="PR01264">
    <property type="entry name" value="MECHCHANNEL"/>
</dbReference>
<evidence type="ECO:0000256" key="9">
    <source>
        <dbReference type="ARBA" id="ARBA00023303"/>
    </source>
</evidence>
<keyword evidence="8 10" id="KW-0472">Membrane</keyword>
<evidence type="ECO:0000256" key="7">
    <source>
        <dbReference type="ARBA" id="ARBA00023065"/>
    </source>
</evidence>
<evidence type="ECO:0000256" key="6">
    <source>
        <dbReference type="ARBA" id="ARBA00022989"/>
    </source>
</evidence>
<reference evidence="12" key="1">
    <citation type="journal article" date="2019" name="Int. J. Syst. Evol. Microbiol.">
        <title>The Global Catalogue of Microorganisms (GCM) 10K type strain sequencing project: providing services to taxonomists for standard genome sequencing and annotation.</title>
        <authorList>
            <consortium name="The Broad Institute Genomics Platform"/>
            <consortium name="The Broad Institute Genome Sequencing Center for Infectious Disease"/>
            <person name="Wu L."/>
            <person name="Ma J."/>
        </authorList>
    </citation>
    <scope>NUCLEOTIDE SEQUENCE [LARGE SCALE GENOMIC DNA]</scope>
    <source>
        <strain evidence="12">JCM 18126</strain>
    </source>
</reference>
<keyword evidence="7 10" id="KW-0406">Ion transport</keyword>
<feature type="transmembrane region" description="Helical" evidence="10">
    <location>
        <begin position="64"/>
        <end position="88"/>
    </location>
</feature>
<dbReference type="NCBIfam" id="TIGR00220">
    <property type="entry name" value="mscL"/>
    <property type="match status" value="1"/>
</dbReference>
<organism evidence="11 12">
    <name type="scientific">Kineococcus glutinatus</name>
    <dbReference type="NCBI Taxonomy" id="1070872"/>
    <lineage>
        <taxon>Bacteria</taxon>
        <taxon>Bacillati</taxon>
        <taxon>Actinomycetota</taxon>
        <taxon>Actinomycetes</taxon>
        <taxon>Kineosporiales</taxon>
        <taxon>Kineosporiaceae</taxon>
        <taxon>Kineococcus</taxon>
    </lineage>
</organism>
<evidence type="ECO:0000256" key="2">
    <source>
        <dbReference type="ARBA" id="ARBA00007254"/>
    </source>
</evidence>
<accession>A0ABP9HMG0</accession>
<dbReference type="PANTHER" id="PTHR30266:SF2">
    <property type="entry name" value="LARGE-CONDUCTANCE MECHANOSENSITIVE CHANNEL"/>
    <property type="match status" value="1"/>
</dbReference>
<keyword evidence="9 10" id="KW-0407">Ion channel</keyword>
<evidence type="ECO:0000256" key="5">
    <source>
        <dbReference type="ARBA" id="ARBA00022692"/>
    </source>
</evidence>
<keyword evidence="12" id="KW-1185">Reference proteome</keyword>
<dbReference type="Proteomes" id="UP001501195">
    <property type="component" value="Unassembled WGS sequence"/>
</dbReference>